<keyword evidence="1" id="KW-0540">Nuclease</keyword>
<sequence length="283" mass="32395">MTTLLIDADMLLFRTMAAWEIEANLGDEVWVRWAELNTVREEFWKTIDEWLERWPMADYRLCWTGPSAFRKRIAPDYKANRAGILKPIGYKVMKRELLDEPTSFLHDEIEADDWLGLLAGALREAGEEPIIVSGDKDLDQVPGRHWWPAGVKREEKRGLAVMEWADELLRDKAIEWVVDQDYCDKHFYSQVLIGDSTDNIPGCPGIGAVGAKKIVDSFNTAEPVECWQEIVGAFEKALAKKDDVREPKVVALQQARLVRILQHGEYNSVTRTVDLWTPPTLKS</sequence>
<dbReference type="InterPro" id="IPR008918">
    <property type="entry name" value="HhH2"/>
</dbReference>
<evidence type="ECO:0000313" key="4">
    <source>
        <dbReference type="EMBL" id="BAQ94485.1"/>
    </source>
</evidence>
<dbReference type="GO" id="GO:0017108">
    <property type="term" value="F:5'-flap endonuclease activity"/>
    <property type="evidence" value="ECO:0007669"/>
    <property type="project" value="InterPro"/>
</dbReference>
<reference evidence="4 5" key="1">
    <citation type="journal article" date="2013" name="PLoS Genet.">
        <title>Expanding the Marine Virosphere Using Metagenomics.</title>
        <authorList>
            <person name="Mizuno C.M."/>
            <person name="Rodriguez-Valera F."/>
            <person name="Kimes N.E."/>
            <person name="Ghai R."/>
        </authorList>
    </citation>
    <scope>NUCLEOTIDE SEQUENCE [LARGE SCALE GENOMIC DNA]</scope>
    <source>
        <strain evidence="4">UvMED-CGR-U-MedDCM-OCT-S39-C11</strain>
    </source>
</reference>
<proteinExistence type="predicted"/>
<keyword evidence="2" id="KW-0378">Hydrolase</keyword>
<dbReference type="GO" id="GO:0033567">
    <property type="term" value="P:DNA replication, Okazaki fragment processing"/>
    <property type="evidence" value="ECO:0007669"/>
    <property type="project" value="InterPro"/>
</dbReference>
<dbReference type="InterPro" id="IPR036279">
    <property type="entry name" value="5-3_exonuclease_C_sf"/>
</dbReference>
<dbReference type="InterPro" id="IPR020046">
    <property type="entry name" value="5-3_exonucl_a-hlix_arch_N"/>
</dbReference>
<dbReference type="InterPro" id="IPR002421">
    <property type="entry name" value="5-3_exonuclease"/>
</dbReference>
<evidence type="ECO:0000256" key="1">
    <source>
        <dbReference type="ARBA" id="ARBA00022722"/>
    </source>
</evidence>
<dbReference type="SMART" id="SM00475">
    <property type="entry name" value="53EXOc"/>
    <property type="match status" value="1"/>
</dbReference>
<dbReference type="EMBL" id="AP013549">
    <property type="protein sequence ID" value="BAQ94485.1"/>
    <property type="molecule type" value="Genomic_DNA"/>
</dbReference>
<evidence type="ECO:0000259" key="3">
    <source>
        <dbReference type="SMART" id="SM00475"/>
    </source>
</evidence>
<dbReference type="SMART" id="SM00279">
    <property type="entry name" value="HhH2"/>
    <property type="match status" value="1"/>
</dbReference>
<dbReference type="InterPro" id="IPR029060">
    <property type="entry name" value="PIN-like_dom_sf"/>
</dbReference>
<organism evidence="4 5">
    <name type="scientific">uncultured phage_MedDCM-OCT-S39-C11</name>
    <dbReference type="NCBI Taxonomy" id="2740805"/>
    <lineage>
        <taxon>Viruses</taxon>
        <taxon>Duplodnaviria</taxon>
        <taxon>Heunggongvirae</taxon>
        <taxon>Uroviricota</taxon>
        <taxon>Caudoviricetes</taxon>
        <taxon>Autographivirales</taxon>
        <taxon>Krakvirus</taxon>
        <taxon>Krakvirus S39C11</taxon>
    </lineage>
</organism>
<dbReference type="RefSeq" id="YP_009777982.1">
    <property type="nucleotide sequence ID" value="NC_047708.1"/>
</dbReference>
<keyword evidence="5" id="KW-1185">Reference proteome</keyword>
<dbReference type="Proteomes" id="UP000505326">
    <property type="component" value="Segment"/>
</dbReference>
<dbReference type="SUPFAM" id="SSF47807">
    <property type="entry name" value="5' to 3' exonuclease, C-terminal subdomain"/>
    <property type="match status" value="1"/>
</dbReference>
<keyword evidence="4" id="KW-0269">Exonuclease</keyword>
<evidence type="ECO:0000256" key="2">
    <source>
        <dbReference type="ARBA" id="ARBA00022801"/>
    </source>
</evidence>
<dbReference type="InterPro" id="IPR038969">
    <property type="entry name" value="FEN"/>
</dbReference>
<feature type="domain" description="5'-3' exonuclease" evidence="3">
    <location>
        <begin position="31"/>
        <end position="258"/>
    </location>
</feature>
<dbReference type="KEGG" id="vg:55412307"/>
<dbReference type="GeneID" id="55412307"/>
<dbReference type="GO" id="GO:0003677">
    <property type="term" value="F:DNA binding"/>
    <property type="evidence" value="ECO:0007669"/>
    <property type="project" value="InterPro"/>
</dbReference>
<name>A0A6S4PA79_9CAUD</name>
<evidence type="ECO:0000313" key="5">
    <source>
        <dbReference type="Proteomes" id="UP000505326"/>
    </source>
</evidence>
<dbReference type="GO" id="GO:0008409">
    <property type="term" value="F:5'-3' exonuclease activity"/>
    <property type="evidence" value="ECO:0007669"/>
    <property type="project" value="InterPro"/>
</dbReference>
<protein>
    <submittedName>
        <fullName evidence="4">5'-3' exonuclease (Including N-terminal domain of PolI) (Exo)</fullName>
    </submittedName>
</protein>
<dbReference type="SUPFAM" id="SSF88723">
    <property type="entry name" value="PIN domain-like"/>
    <property type="match status" value="1"/>
</dbReference>
<dbReference type="Gene3D" id="3.40.50.1010">
    <property type="entry name" value="5'-nuclease"/>
    <property type="match status" value="1"/>
</dbReference>
<dbReference type="PANTHER" id="PTHR42646">
    <property type="entry name" value="FLAP ENDONUCLEASE XNI"/>
    <property type="match status" value="1"/>
</dbReference>
<dbReference type="Pfam" id="PF02739">
    <property type="entry name" value="5_3_exonuc_N"/>
    <property type="match status" value="1"/>
</dbReference>
<dbReference type="PANTHER" id="PTHR42646:SF2">
    <property type="entry name" value="5'-3' EXONUCLEASE FAMILY PROTEIN"/>
    <property type="match status" value="1"/>
</dbReference>
<accession>A0A6S4PA79</accession>
<dbReference type="Gene3D" id="1.10.150.20">
    <property type="entry name" value="5' to 3' exonuclease, C-terminal subdomain"/>
    <property type="match status" value="1"/>
</dbReference>